<dbReference type="RefSeq" id="YP_009225489.1">
    <property type="nucleotide sequence ID" value="NC_029094.1"/>
</dbReference>
<dbReference type="InterPro" id="IPR023346">
    <property type="entry name" value="Lysozyme-like_dom_sf"/>
</dbReference>
<keyword evidence="3" id="KW-1185">Reference proteome</keyword>
<dbReference type="Pfam" id="PF01464">
    <property type="entry name" value="SLT"/>
    <property type="match status" value="1"/>
</dbReference>
<sequence length="170" mass="19555">MFRLVFVLMLVFSGVVQGSTCEEWYSLSAEQQYRLEYSYNYGKPDDLGYTLSAIALVESKAGLYKINLQTRDFGIHQINEKTLFATLGVTSYWKKNEIITRVVVDDSLSAYLAMTVLKHFDRVHKGNWKNMVMSYNIGNRKDKKTIKRGKAYYNKVVSAVKMIKLCSGFN</sequence>
<dbReference type="GeneID" id="26796550"/>
<proteinExistence type="predicted"/>
<dbReference type="InterPro" id="IPR008258">
    <property type="entry name" value="Transglycosylase_SLT_dom_1"/>
</dbReference>
<evidence type="ECO:0000313" key="3">
    <source>
        <dbReference type="Proteomes" id="UP000202763"/>
    </source>
</evidence>
<dbReference type="SUPFAM" id="SSF53955">
    <property type="entry name" value="Lysozyme-like"/>
    <property type="match status" value="1"/>
</dbReference>
<name>A0A0H4ISW9_9CAUD</name>
<feature type="domain" description="Transglycosylase SLT" evidence="1">
    <location>
        <begin position="49"/>
        <end position="151"/>
    </location>
</feature>
<evidence type="ECO:0000313" key="2">
    <source>
        <dbReference type="EMBL" id="AKO60956.1"/>
    </source>
</evidence>
<dbReference type="OrthoDB" id="22150at10239"/>
<protein>
    <recommendedName>
        <fullName evidence="1">Transglycosylase SLT domain-containing protein</fullName>
    </recommendedName>
</protein>
<reference evidence="2 3" key="1">
    <citation type="submission" date="2015-05" db="EMBL/GenBank/DDBJ databases">
        <authorList>
            <person name="Wang D.B."/>
            <person name="Wang M."/>
        </authorList>
    </citation>
    <scope>NUCLEOTIDE SEQUENCE [LARGE SCALE GENOMIC DNA]</scope>
</reference>
<dbReference type="Gene3D" id="1.10.530.10">
    <property type="match status" value="1"/>
</dbReference>
<accession>A0A0H4ISW9</accession>
<organism evidence="2 3">
    <name type="scientific">Pseudoalteromonas phage H101</name>
    <dbReference type="NCBI Taxonomy" id="1654919"/>
    <lineage>
        <taxon>Viruses</taxon>
        <taxon>Duplodnaviria</taxon>
        <taxon>Heunggongvirae</taxon>
        <taxon>Uroviricota</taxon>
        <taxon>Caudoviricetes</taxon>
        <taxon>Shandongvirus</taxon>
        <taxon>Shandongvirus H101</taxon>
    </lineage>
</organism>
<evidence type="ECO:0000259" key="1">
    <source>
        <dbReference type="Pfam" id="PF01464"/>
    </source>
</evidence>
<dbReference type="EMBL" id="KR534323">
    <property type="protein sequence ID" value="AKO60956.1"/>
    <property type="molecule type" value="Genomic_DNA"/>
</dbReference>
<dbReference type="KEGG" id="vg:26796550"/>
<dbReference type="Proteomes" id="UP000202763">
    <property type="component" value="Segment"/>
</dbReference>